<evidence type="ECO:0000313" key="2">
    <source>
        <dbReference type="Proteomes" id="UP000811619"/>
    </source>
</evidence>
<name>A0A8K0NE25_9HYPO</name>
<comment type="caution">
    <text evidence="1">The sequence shown here is derived from an EMBL/GenBank/DDBJ whole genome shotgun (WGS) entry which is preliminary data.</text>
</comment>
<gene>
    <name evidence="1" type="ORF">E4U42_001339</name>
</gene>
<dbReference type="Proteomes" id="UP000811619">
    <property type="component" value="Unassembled WGS sequence"/>
</dbReference>
<evidence type="ECO:0000313" key="1">
    <source>
        <dbReference type="EMBL" id="KAG5913254.1"/>
    </source>
</evidence>
<dbReference type="EMBL" id="SRPY01001390">
    <property type="protein sequence ID" value="KAG5913254.1"/>
    <property type="molecule type" value="Genomic_DNA"/>
</dbReference>
<organism evidence="1 2">
    <name type="scientific">Claviceps africana</name>
    <dbReference type="NCBI Taxonomy" id="83212"/>
    <lineage>
        <taxon>Eukaryota</taxon>
        <taxon>Fungi</taxon>
        <taxon>Dikarya</taxon>
        <taxon>Ascomycota</taxon>
        <taxon>Pezizomycotina</taxon>
        <taxon>Sordariomycetes</taxon>
        <taxon>Hypocreomycetidae</taxon>
        <taxon>Hypocreales</taxon>
        <taxon>Clavicipitaceae</taxon>
        <taxon>Claviceps</taxon>
    </lineage>
</organism>
<proteinExistence type="predicted"/>
<accession>A0A8K0NE25</accession>
<sequence length="96" mass="10329">MAPWLPVEKLALALALAPARPVRHGMWRVQSTVGSRQSRIENQSRLVPASPTPSTSFLAARRGAAGEGRMGLQPASTHSSAQMPVWDVPWKMGMGV</sequence>
<reference evidence="1" key="1">
    <citation type="journal article" date="2020" name="bioRxiv">
        <title>Whole genome comparisons of ergot fungi reveals the divergence and evolution of species within the genus Claviceps are the result of varying mechanisms driving genome evolution and host range expansion.</title>
        <authorList>
            <person name="Wyka S.A."/>
            <person name="Mondo S.J."/>
            <person name="Liu M."/>
            <person name="Dettman J."/>
            <person name="Nalam V."/>
            <person name="Broders K.D."/>
        </authorList>
    </citation>
    <scope>NUCLEOTIDE SEQUENCE</scope>
    <source>
        <strain evidence="1">CCC 489</strain>
    </source>
</reference>
<keyword evidence="2" id="KW-1185">Reference proteome</keyword>
<protein>
    <submittedName>
        <fullName evidence="1">Uncharacterized protein</fullName>
    </submittedName>
</protein>
<dbReference type="AlphaFoldDB" id="A0A8K0NE25"/>